<feature type="transmembrane region" description="Helical" evidence="6">
    <location>
        <begin position="30"/>
        <end position="50"/>
    </location>
</feature>
<evidence type="ECO:0000313" key="8">
    <source>
        <dbReference type="Proteomes" id="UP001162131"/>
    </source>
</evidence>
<feature type="transmembrane region" description="Helical" evidence="6">
    <location>
        <begin position="129"/>
        <end position="146"/>
    </location>
</feature>
<feature type="transmembrane region" description="Helical" evidence="6">
    <location>
        <begin position="158"/>
        <end position="178"/>
    </location>
</feature>
<dbReference type="InterPro" id="IPR008010">
    <property type="entry name" value="Tatp1"/>
</dbReference>
<dbReference type="PANTHER" id="PTHR13317:SF4">
    <property type="entry name" value="TRANSMEMBRANE ANTERIOR POSTERIOR TRANSFORMATION PROTEIN 1 HOMOLOG"/>
    <property type="match status" value="1"/>
</dbReference>
<evidence type="ECO:0000256" key="5">
    <source>
        <dbReference type="ARBA" id="ARBA00023136"/>
    </source>
</evidence>
<keyword evidence="3 6" id="KW-0812">Transmembrane</keyword>
<dbReference type="GO" id="GO:0005789">
    <property type="term" value="C:endoplasmic reticulum membrane"/>
    <property type="evidence" value="ECO:0007669"/>
    <property type="project" value="TreeGrafter"/>
</dbReference>
<keyword evidence="5 6" id="KW-0472">Membrane</keyword>
<evidence type="ECO:0000256" key="2">
    <source>
        <dbReference type="ARBA" id="ARBA00008803"/>
    </source>
</evidence>
<organism evidence="7 8">
    <name type="scientific">Blepharisma stoltei</name>
    <dbReference type="NCBI Taxonomy" id="1481888"/>
    <lineage>
        <taxon>Eukaryota</taxon>
        <taxon>Sar</taxon>
        <taxon>Alveolata</taxon>
        <taxon>Ciliophora</taxon>
        <taxon>Postciliodesmatophora</taxon>
        <taxon>Heterotrichea</taxon>
        <taxon>Heterotrichida</taxon>
        <taxon>Blepharismidae</taxon>
        <taxon>Blepharisma</taxon>
    </lineage>
</organism>
<accession>A0AAU9J650</accession>
<evidence type="ECO:0008006" key="9">
    <source>
        <dbReference type="Google" id="ProtNLM"/>
    </source>
</evidence>
<gene>
    <name evidence="7" type="ORF">BSTOLATCC_MIC28711</name>
</gene>
<proteinExistence type="inferred from homology"/>
<comment type="caution">
    <text evidence="7">The sequence shown here is derived from an EMBL/GenBank/DDBJ whole genome shotgun (WGS) entry which is preliminary data.</text>
</comment>
<protein>
    <recommendedName>
        <fullName evidence="9">Gustatory receptor</fullName>
    </recommendedName>
</protein>
<feature type="transmembrane region" description="Helical" evidence="6">
    <location>
        <begin position="98"/>
        <end position="117"/>
    </location>
</feature>
<dbReference type="Proteomes" id="UP001162131">
    <property type="component" value="Unassembled WGS sequence"/>
</dbReference>
<reference evidence="7" key="1">
    <citation type="submission" date="2021-09" db="EMBL/GenBank/DDBJ databases">
        <authorList>
            <consortium name="AG Swart"/>
            <person name="Singh M."/>
            <person name="Singh A."/>
            <person name="Seah K."/>
            <person name="Emmerich C."/>
        </authorList>
    </citation>
    <scope>NUCLEOTIDE SEQUENCE</scope>
    <source>
        <strain evidence="7">ATCC30299</strain>
    </source>
</reference>
<evidence type="ECO:0000313" key="7">
    <source>
        <dbReference type="EMBL" id="CAG9321429.1"/>
    </source>
</evidence>
<feature type="transmembrane region" description="Helical" evidence="6">
    <location>
        <begin position="62"/>
        <end position="78"/>
    </location>
</feature>
<keyword evidence="8" id="KW-1185">Reference proteome</keyword>
<evidence type="ECO:0000256" key="1">
    <source>
        <dbReference type="ARBA" id="ARBA00004141"/>
    </source>
</evidence>
<dbReference type="Pfam" id="PF05346">
    <property type="entry name" value="DUF747"/>
    <property type="match status" value="1"/>
</dbReference>
<evidence type="ECO:0000256" key="4">
    <source>
        <dbReference type="ARBA" id="ARBA00022989"/>
    </source>
</evidence>
<feature type="transmembrane region" description="Helical" evidence="6">
    <location>
        <begin position="224"/>
        <end position="244"/>
    </location>
</feature>
<dbReference type="AlphaFoldDB" id="A0AAU9J650"/>
<dbReference type="PANTHER" id="PTHR13317">
    <property type="entry name" value="TRANSMEMBRANE ANTERIOR POSTERIOR TRANSFORMATION PROTEIN 1 HOMOLOG"/>
    <property type="match status" value="1"/>
</dbReference>
<sequence>MEFSNRKLSRTDKSLLSDIVTKIYQLEHTIWLGLLLCLNSLLNIFTILPLNTIQNPKFSNTFRCLLILTVSVLLSYFYPASRLYHDLKEQDFVKLSALYNMVGIADQLLMAYGKFAIKTLFASSWKMGTKITNFLVTLIYLFLHTLHQNIALTVFEVAIHSSTSTLVLVLVTSAFVEVKITVFKKTDHRALYQIVCNDFIDRLQLFTYLLTILIKAMIVSRSNIYHIMTGILLVSIDSIMIDWIKHYFILHFNKISPEVYEEFRKKNMRENFLLIQNENYHIDYEEMVPNCLDACSSVALAYRYTALPHACMLLRVFGGDIYQTLSCLEIGLAMGGLYLVKCIVTSIIQLLI</sequence>
<comment type="subcellular location">
    <subcellularLocation>
        <location evidence="1">Membrane</location>
        <topology evidence="1">Multi-pass membrane protein</topology>
    </subcellularLocation>
</comment>
<evidence type="ECO:0000256" key="6">
    <source>
        <dbReference type="SAM" id="Phobius"/>
    </source>
</evidence>
<comment type="similarity">
    <text evidence="2">Belongs to the TAPT1 family.</text>
</comment>
<keyword evidence="4 6" id="KW-1133">Transmembrane helix</keyword>
<name>A0AAU9J650_9CILI</name>
<evidence type="ECO:0000256" key="3">
    <source>
        <dbReference type="ARBA" id="ARBA00022692"/>
    </source>
</evidence>
<dbReference type="EMBL" id="CAJZBQ010000028">
    <property type="protein sequence ID" value="CAG9321429.1"/>
    <property type="molecule type" value="Genomic_DNA"/>
</dbReference>